<dbReference type="SMART" id="SM00179">
    <property type="entry name" value="EGF_CA"/>
    <property type="match status" value="9"/>
</dbReference>
<keyword evidence="10" id="KW-1185">Reference proteome</keyword>
<keyword evidence="3" id="KW-0677">Repeat</keyword>
<dbReference type="SUPFAM" id="SSF49899">
    <property type="entry name" value="Concanavalin A-like lectins/glucanases"/>
    <property type="match status" value="1"/>
</dbReference>
<dbReference type="FunFam" id="2.10.25.10:FF:000472">
    <property type="entry name" value="Uncharacterized protein, isoform A"/>
    <property type="match status" value="2"/>
</dbReference>
<feature type="disulfide bond" evidence="6">
    <location>
        <begin position="560"/>
        <end position="569"/>
    </location>
</feature>
<dbReference type="Gene3D" id="2.10.50.10">
    <property type="entry name" value="Tumor Necrosis Factor Receptor, subunit A, domain 2"/>
    <property type="match status" value="14"/>
</dbReference>
<evidence type="ECO:0000256" key="1">
    <source>
        <dbReference type="ARBA" id="ARBA00022536"/>
    </source>
</evidence>
<keyword evidence="2" id="KW-0732">Signal</keyword>
<dbReference type="GO" id="GO:0005886">
    <property type="term" value="C:plasma membrane"/>
    <property type="evidence" value="ECO:0007669"/>
    <property type="project" value="TreeGrafter"/>
</dbReference>
<feature type="domain" description="EGF-like" evidence="8">
    <location>
        <begin position="420"/>
        <end position="458"/>
    </location>
</feature>
<dbReference type="InterPro" id="IPR009030">
    <property type="entry name" value="Growth_fac_rcpt_cys_sf"/>
</dbReference>
<evidence type="ECO:0000256" key="7">
    <source>
        <dbReference type="SAM" id="Phobius"/>
    </source>
</evidence>
<organism evidence="9 10">
    <name type="scientific">Pinctada imbricata</name>
    <name type="common">Atlantic pearl-oyster</name>
    <name type="synonym">Pinctada martensii</name>
    <dbReference type="NCBI Taxonomy" id="66713"/>
    <lineage>
        <taxon>Eukaryota</taxon>
        <taxon>Metazoa</taxon>
        <taxon>Spiralia</taxon>
        <taxon>Lophotrochozoa</taxon>
        <taxon>Mollusca</taxon>
        <taxon>Bivalvia</taxon>
        <taxon>Autobranchia</taxon>
        <taxon>Pteriomorphia</taxon>
        <taxon>Pterioida</taxon>
        <taxon>Pterioidea</taxon>
        <taxon>Pteriidae</taxon>
        <taxon>Pinctada</taxon>
    </lineage>
</organism>
<name>A0AA88XRP0_PINIB</name>
<dbReference type="CDD" id="cd00054">
    <property type="entry name" value="EGF_CA"/>
    <property type="match status" value="5"/>
</dbReference>
<feature type="domain" description="EGF-like" evidence="8">
    <location>
        <begin position="611"/>
        <end position="647"/>
    </location>
</feature>
<evidence type="ECO:0000256" key="6">
    <source>
        <dbReference type="PROSITE-ProRule" id="PRU00076"/>
    </source>
</evidence>
<dbReference type="PANTHER" id="PTHR45836">
    <property type="entry name" value="SLIT HOMOLOG"/>
    <property type="match status" value="1"/>
</dbReference>
<evidence type="ECO:0000256" key="3">
    <source>
        <dbReference type="ARBA" id="ARBA00022737"/>
    </source>
</evidence>
<dbReference type="PROSITE" id="PS00022">
    <property type="entry name" value="EGF_1"/>
    <property type="match status" value="10"/>
</dbReference>
<dbReference type="GO" id="GO:0009986">
    <property type="term" value="C:cell surface"/>
    <property type="evidence" value="ECO:0007669"/>
    <property type="project" value="TreeGrafter"/>
</dbReference>
<comment type="caution">
    <text evidence="9">The sequence shown here is derived from an EMBL/GenBank/DDBJ whole genome shotgun (WGS) entry which is preliminary data.</text>
</comment>
<dbReference type="InterPro" id="IPR000742">
    <property type="entry name" value="EGF"/>
</dbReference>
<dbReference type="Gene3D" id="2.10.25.10">
    <property type="entry name" value="Laminin"/>
    <property type="match status" value="6"/>
</dbReference>
<dbReference type="InterPro" id="IPR011641">
    <property type="entry name" value="Tyr-kin_ephrin_A/B_rcpt-like"/>
</dbReference>
<evidence type="ECO:0000256" key="4">
    <source>
        <dbReference type="ARBA" id="ARBA00023157"/>
    </source>
</evidence>
<feature type="disulfide bond" evidence="6">
    <location>
        <begin position="637"/>
        <end position="646"/>
    </location>
</feature>
<dbReference type="Pfam" id="PF13385">
    <property type="entry name" value="Laminin_G_3"/>
    <property type="match status" value="1"/>
</dbReference>
<feature type="disulfide bond" evidence="6">
    <location>
        <begin position="2386"/>
        <end position="2395"/>
    </location>
</feature>
<proteinExistence type="predicted"/>
<dbReference type="GO" id="GO:0007411">
    <property type="term" value="P:axon guidance"/>
    <property type="evidence" value="ECO:0007669"/>
    <property type="project" value="TreeGrafter"/>
</dbReference>
<keyword evidence="1 6" id="KW-0245">EGF-like domain</keyword>
<dbReference type="SMART" id="SM01411">
    <property type="entry name" value="Ephrin_rec_like"/>
    <property type="match status" value="18"/>
</dbReference>
<dbReference type="InterPro" id="IPR001881">
    <property type="entry name" value="EGF-like_Ca-bd_dom"/>
</dbReference>
<evidence type="ECO:0000256" key="5">
    <source>
        <dbReference type="ARBA" id="ARBA00023180"/>
    </source>
</evidence>
<feature type="domain" description="EGF-like" evidence="8">
    <location>
        <begin position="726"/>
        <end position="762"/>
    </location>
</feature>
<dbReference type="PANTHER" id="PTHR45836:SF23">
    <property type="entry name" value="NEUROGENIC LOCUS NOTCH HOMOLOG PROTEIN 1"/>
    <property type="match status" value="1"/>
</dbReference>
<feature type="disulfide bond" evidence="6">
    <location>
        <begin position="714"/>
        <end position="723"/>
    </location>
</feature>
<dbReference type="PROSITE" id="PS01187">
    <property type="entry name" value="EGF_CA"/>
    <property type="match status" value="2"/>
</dbReference>
<feature type="disulfide bond" evidence="6">
    <location>
        <begin position="752"/>
        <end position="761"/>
    </location>
</feature>
<feature type="domain" description="EGF-like" evidence="8">
    <location>
        <begin position="381"/>
        <end position="418"/>
    </location>
</feature>
<dbReference type="InterPro" id="IPR000152">
    <property type="entry name" value="EGF-type_Asp/Asn_hydroxyl_site"/>
</dbReference>
<dbReference type="Proteomes" id="UP001186944">
    <property type="component" value="Unassembled WGS sequence"/>
</dbReference>
<feature type="disulfide bond" evidence="6">
    <location>
        <begin position="408"/>
        <end position="417"/>
    </location>
</feature>
<dbReference type="PROSITE" id="PS01186">
    <property type="entry name" value="EGF_2"/>
    <property type="match status" value="7"/>
</dbReference>
<feature type="domain" description="EGF-like" evidence="8">
    <location>
        <begin position="687"/>
        <end position="724"/>
    </location>
</feature>
<gene>
    <name evidence="9" type="ORF">FSP39_017083</name>
</gene>
<feature type="domain" description="EGF-like" evidence="8">
    <location>
        <begin position="2359"/>
        <end position="2396"/>
    </location>
</feature>
<dbReference type="SUPFAM" id="SSF57184">
    <property type="entry name" value="Growth factor receptor domain"/>
    <property type="match status" value="5"/>
</dbReference>
<comment type="caution">
    <text evidence="6">Lacks conserved residue(s) required for the propagation of feature annotation.</text>
</comment>
<dbReference type="InterPro" id="IPR013320">
    <property type="entry name" value="ConA-like_dom_sf"/>
</dbReference>
<reference evidence="9" key="1">
    <citation type="submission" date="2019-08" db="EMBL/GenBank/DDBJ databases">
        <title>The improved chromosome-level genome for the pearl oyster Pinctada fucata martensii using PacBio sequencing and Hi-C.</title>
        <authorList>
            <person name="Zheng Z."/>
        </authorList>
    </citation>
    <scope>NUCLEOTIDE SEQUENCE</scope>
    <source>
        <strain evidence="9">ZZ-2019</strain>
        <tissue evidence="9">Adductor muscle</tissue>
    </source>
</reference>
<feature type="transmembrane region" description="Helical" evidence="7">
    <location>
        <begin position="2405"/>
        <end position="2433"/>
    </location>
</feature>
<protein>
    <recommendedName>
        <fullName evidence="8">EGF-like domain-containing protein</fullName>
    </recommendedName>
</protein>
<feature type="domain" description="EGF-like" evidence="8">
    <location>
        <begin position="649"/>
        <end position="685"/>
    </location>
</feature>
<keyword evidence="7" id="KW-1133">Transmembrane helix</keyword>
<evidence type="ECO:0000313" key="9">
    <source>
        <dbReference type="EMBL" id="KAK3091097.1"/>
    </source>
</evidence>
<dbReference type="EMBL" id="VSWD01000010">
    <property type="protein sequence ID" value="KAK3091097.1"/>
    <property type="molecule type" value="Genomic_DNA"/>
</dbReference>
<keyword evidence="4 6" id="KW-1015">Disulfide bond</keyword>
<dbReference type="FunFam" id="2.10.25.10:FF:000122">
    <property type="entry name" value="Protein crumbs homolog 2"/>
    <property type="match status" value="1"/>
</dbReference>
<dbReference type="GO" id="GO:0007219">
    <property type="term" value="P:Notch signaling pathway"/>
    <property type="evidence" value="ECO:0007669"/>
    <property type="project" value="TreeGrafter"/>
</dbReference>
<feature type="disulfide bond" evidence="6">
    <location>
        <begin position="675"/>
        <end position="684"/>
    </location>
</feature>
<dbReference type="Gene3D" id="2.60.120.200">
    <property type="match status" value="1"/>
</dbReference>
<dbReference type="Pfam" id="PF00008">
    <property type="entry name" value="EGF"/>
    <property type="match status" value="3"/>
</dbReference>
<evidence type="ECO:0000259" key="8">
    <source>
        <dbReference type="PROSITE" id="PS50026"/>
    </source>
</evidence>
<dbReference type="GO" id="GO:0005509">
    <property type="term" value="F:calcium ion binding"/>
    <property type="evidence" value="ECO:0007669"/>
    <property type="project" value="InterPro"/>
</dbReference>
<dbReference type="SMART" id="SM00181">
    <property type="entry name" value="EGF"/>
    <property type="match status" value="17"/>
</dbReference>
<feature type="domain" description="EGF-like" evidence="8">
    <location>
        <begin position="534"/>
        <end position="570"/>
    </location>
</feature>
<evidence type="ECO:0000256" key="2">
    <source>
        <dbReference type="ARBA" id="ARBA00022729"/>
    </source>
</evidence>
<dbReference type="InterPro" id="IPR051355">
    <property type="entry name" value="Notch/Slit_guidance"/>
</dbReference>
<feature type="disulfide bond" evidence="6">
    <location>
        <begin position="448"/>
        <end position="457"/>
    </location>
</feature>
<keyword evidence="5" id="KW-0325">Glycoprotein</keyword>
<dbReference type="PROSITE" id="PS50026">
    <property type="entry name" value="EGF_3"/>
    <property type="match status" value="9"/>
</dbReference>
<accession>A0AA88XRP0</accession>
<keyword evidence="7" id="KW-0812">Transmembrane</keyword>
<dbReference type="InterPro" id="IPR018097">
    <property type="entry name" value="EGF_Ca-bd_CS"/>
</dbReference>
<feature type="domain" description="EGF-like" evidence="8">
    <location>
        <begin position="337"/>
        <end position="379"/>
    </location>
</feature>
<dbReference type="GO" id="GO:0043235">
    <property type="term" value="C:receptor complex"/>
    <property type="evidence" value="ECO:0007669"/>
    <property type="project" value="TreeGrafter"/>
</dbReference>
<dbReference type="SUPFAM" id="SSF57196">
    <property type="entry name" value="EGF/Laminin"/>
    <property type="match status" value="7"/>
</dbReference>
<dbReference type="PROSITE" id="PS00010">
    <property type="entry name" value="ASX_HYDROXYL"/>
    <property type="match status" value="3"/>
</dbReference>
<dbReference type="Pfam" id="PF07699">
    <property type="entry name" value="Ephrin_rec_like"/>
    <property type="match status" value="14"/>
</dbReference>
<sequence>MDKVISNKCFRETFPQTIANADVSCTTGNITCTVVCRSGHVFPDGTRTQDYTCTGLNSWSPTLPPQSCVPYESPQYQIIFDIVYSTSVPASGCLNSHNASLLANNNSFTTDLNSRCNIPGFLSVGAIVVQETSSTALTLQITTRFTVKISGDGSGDTSSFSTCSNLLTNSQANSNADFLRYSNSIDCGSGTTTTLTKQSTTLDTSGNLCSSSKEKITTSDFGEQCVSCRPGTYVLNGVCTACPDGLYQDVAGRTACKECPSGQVPDDNKAACRAVCPPGFTSSNGVTACTPCDVDEYSVNTTHCESCPSGSSTLNIKAVVNETGCKVFTGMQCETDNIDSCNSTGNTECAPYGMCQDKLGNDYNCLCPTVGKYTGDKCEKDEDLCSPDPCKNDGTCVPFGSVRYQCMCKPGYTGETCQTDLDECTMNPDGCFYNSTCKNMENEYTCTCQYGFSGDHCQKTIDLCDTDGCPNGICYSDYNTFKTVCVCEAPYELDNAGKCTLMDPCEGVNCVNGSCSNGMCNCIAGFTGSQCQHNIDECASMPCGMNGQCMDMVNSYDCQCNSGFTGTNCETNIDDCPGSCDLTNTDRREDRVNECRCICKPGYTGVNCTDTVDECMSYPCQHGATCIDGDNDYTCNCTEGWDGKNCQNVKNYCANSPCSNNGDCYNLFDGRFCRCQGGTRGETCDDAPPLCNIVQPCVNSGVCWDTEGSTKCNCTDNYSGFSCQLIKDHCSSSPCKSTGTCVTEDIGYKCSCNSGYSGDDCGTAADLCSSVTCPSGTTCAQTSITNAVCYCNQGRVLTDSGCKVPDTNYDILFDMMLGNEGAMLRQPIIHTGNDLTIAFWVKAVRGSATSQTSVFHLTTGDPSVAIFSINTTHLIIRDPGDMMTETVSLGTTLDMNDGDWHHIAVLWKNSSSLTLVVDAVTIQDDMAVTMINASLAKVSSIRIGEHFSGRISQVVIWDVLLSITDVFKLYGDRSFTPANPPLQAWTNYRVEKGGRMTYPSTAKNNTICDSPLCLTSKTTLKMERCGDDVSRFGNQRIISLDNRNNAAFSGESNVNSSLPEGDTYTYGSYPEVIVARDTYGNFEVCHFKVYIKYNDECPQRETDGSVTYCQGTSDSICDLTCSGNSVLSRPFPDIKPCTKLGVYDVTMPWNQIEQLPNCGEKDVLKIKITQAMMYQLVISCDSSFYDNFKNSFRSAFVTTQSSPDWGICDSTCGNLVITPLCPTDSSTNLIHITIEITNINNILSVSNVNYSPRDVMRILTFENNLFDFNNIAGATLQTSSVTIEESPSCPDGFVIVGSDCVKCGIGSYLDQSSMSCELCSLGTYQDTAASTSCKNCTSGTTLYMGSVRASDCVESCKPGYKYDKTSMSCQPCDRHYYQHMPNKDYCFPCPVGKKTSEMASNSSTLCYDDCPEGTELKSTGECVDCLKGTYRSFTEDTCQMCNSSYTTDGIGKKSASDCNIIICYNGTYRNTSDSTQCYNCPIGQYQEMDEQTSCDDCGTSYSTVMDGANNRSLCLFYCEPGEEEDTENPTTCRKCARGKYKDASMQFSMCTMCPTGNTTNSTAASSIEECNITICSPGEVIGADGGCMSCPLDTYQPMDVPHLNTECLPCDQGTATNQTGTANKTGCMPYCNAGQQYSGMACEDCPMGTYKIGGDDFKFEQCQMCPENYTTNGTGKTNDTECNILDCPVGSKINGMICELCPQGSYQPNPLQTFCIPCDPKRSTAGVGSVNETECNIDCPAGEEERGASNNCTKCRENFIKPDSGSGLCQECTGNYTANDNRTECNVILCDKGYIADNVTNPSMCMPCAVRFYKVARGNQDDCVKCDAGFTTAAEASTMKSQCDQPYCVPGKFELGGVCTDCPVGYYKSMEGNDNCTACPNNATTSTTGSTSESDCSIVVCEVGEKRNGSTNMCDRCAVGEYSPERGRDSCISCGNDKTTEYMGSDMMSDCVDICAVGRQFNANTKGCDVCPLGYFKDTSDITTSCIKCQTGKTTPNTESTSRSDCSLDDCTAGYYRTSGGCTACPIGEYQDLSSQTSCKSCGADQTTEFNASVSINACFKNCTNGQELLNRTADTCVDCKVGFYKDMSISQFCLKCPSGITNTATGSSSCPIQVPPDFAYFLLVETLFDRVYLSSTCDLDIVVTTLAPVVRRQFTLTVRIRYRLSINCGDPSARSAALVEIRRIVIIRFTTLHSRFPFCLVSNCFSRVTVRMTVCAGVNLSRRKRAIEDTDIDVVIPDVSEDVGDNDRSNVIQSTQRVITEDMETNPTQYSNPAADYTLDSVTSSSSVPECSDGSILVNGACQPCGVGSYHNTDQNTCVPCPLHQYQDVEGQTSCKSCPTTVTKYTQQTGSNSSSHCVSDCVINSDYCNGRGDCREDGISVYCVCINRYSGARCTVFSEPSSDIGYIVGGTVGGIAFLMLIILIVVAFCSYIRKSKKTSKYKQRLADEYDGSMYGGPIPVLDQKPLPGRKGYMKAYNGSSMNRAFQHDDYDNYTPTAVHQSSFYQPKLEDETSEFMWHSSVTYLIFNKNVDICYFTYPHFVDQFAIR</sequence>
<evidence type="ECO:0000313" key="10">
    <source>
        <dbReference type="Proteomes" id="UP001186944"/>
    </source>
</evidence>
<keyword evidence="7" id="KW-0472">Membrane</keyword>